<name>A0A517P1Q9_9BACT</name>
<accession>A0A517P1Q9</accession>
<feature type="compositionally biased region" description="Basic and acidic residues" evidence="1">
    <location>
        <begin position="1"/>
        <end position="18"/>
    </location>
</feature>
<feature type="region of interest" description="Disordered" evidence="1">
    <location>
        <begin position="1"/>
        <end position="27"/>
    </location>
</feature>
<gene>
    <name evidence="2" type="ORF">K239x_53130</name>
</gene>
<sequence length="57" mass="6637">MRRELAGEAAKRRLEDQSRYGTKRNSVTARDLSANGDICRFNRYDAYKAKRMPEIVT</sequence>
<dbReference type="EMBL" id="CP036526">
    <property type="protein sequence ID" value="QDT13295.1"/>
    <property type="molecule type" value="Genomic_DNA"/>
</dbReference>
<evidence type="ECO:0000313" key="3">
    <source>
        <dbReference type="Proteomes" id="UP000319817"/>
    </source>
</evidence>
<dbReference type="AlphaFoldDB" id="A0A517P1Q9"/>
<evidence type="ECO:0000256" key="1">
    <source>
        <dbReference type="SAM" id="MobiDB-lite"/>
    </source>
</evidence>
<proteinExistence type="predicted"/>
<organism evidence="2 3">
    <name type="scientific">Stieleria marina</name>
    <dbReference type="NCBI Taxonomy" id="1930275"/>
    <lineage>
        <taxon>Bacteria</taxon>
        <taxon>Pseudomonadati</taxon>
        <taxon>Planctomycetota</taxon>
        <taxon>Planctomycetia</taxon>
        <taxon>Pirellulales</taxon>
        <taxon>Pirellulaceae</taxon>
        <taxon>Stieleria</taxon>
    </lineage>
</organism>
<protein>
    <submittedName>
        <fullName evidence="2">Uncharacterized protein</fullName>
    </submittedName>
</protein>
<evidence type="ECO:0000313" key="2">
    <source>
        <dbReference type="EMBL" id="QDT13295.1"/>
    </source>
</evidence>
<keyword evidence="3" id="KW-1185">Reference proteome</keyword>
<dbReference type="Proteomes" id="UP000319817">
    <property type="component" value="Chromosome"/>
</dbReference>
<reference evidence="2 3" key="1">
    <citation type="submission" date="2019-02" db="EMBL/GenBank/DDBJ databases">
        <title>Deep-cultivation of Planctomycetes and their phenomic and genomic characterization uncovers novel biology.</title>
        <authorList>
            <person name="Wiegand S."/>
            <person name="Jogler M."/>
            <person name="Boedeker C."/>
            <person name="Pinto D."/>
            <person name="Vollmers J."/>
            <person name="Rivas-Marin E."/>
            <person name="Kohn T."/>
            <person name="Peeters S.H."/>
            <person name="Heuer A."/>
            <person name="Rast P."/>
            <person name="Oberbeckmann S."/>
            <person name="Bunk B."/>
            <person name="Jeske O."/>
            <person name="Meyerdierks A."/>
            <person name="Storesund J.E."/>
            <person name="Kallscheuer N."/>
            <person name="Luecker S."/>
            <person name="Lage O.M."/>
            <person name="Pohl T."/>
            <person name="Merkel B.J."/>
            <person name="Hornburger P."/>
            <person name="Mueller R.-W."/>
            <person name="Bruemmer F."/>
            <person name="Labrenz M."/>
            <person name="Spormann A.M."/>
            <person name="Op den Camp H."/>
            <person name="Overmann J."/>
            <person name="Amann R."/>
            <person name="Jetten M.S.M."/>
            <person name="Mascher T."/>
            <person name="Medema M.H."/>
            <person name="Devos D.P."/>
            <person name="Kaster A.-K."/>
            <person name="Ovreas L."/>
            <person name="Rohde M."/>
            <person name="Galperin M.Y."/>
            <person name="Jogler C."/>
        </authorList>
    </citation>
    <scope>NUCLEOTIDE SEQUENCE [LARGE SCALE GENOMIC DNA]</scope>
    <source>
        <strain evidence="2 3">K23_9</strain>
    </source>
</reference>